<evidence type="ECO:0000313" key="6">
    <source>
        <dbReference type="EMBL" id="OGM10470.1"/>
    </source>
</evidence>
<dbReference type="CDD" id="cd04186">
    <property type="entry name" value="GT_2_like_c"/>
    <property type="match status" value="1"/>
</dbReference>
<dbReference type="SUPFAM" id="SSF53448">
    <property type="entry name" value="Nucleotide-diphospho-sugar transferases"/>
    <property type="match status" value="1"/>
</dbReference>
<comment type="similarity">
    <text evidence="1">Belongs to the glycosyltransferase 2 family.</text>
</comment>
<keyword evidence="4" id="KW-0812">Transmembrane</keyword>
<dbReference type="EMBL" id="MGFQ01000009">
    <property type="protein sequence ID" value="OGM10470.1"/>
    <property type="molecule type" value="Genomic_DNA"/>
</dbReference>
<feature type="domain" description="Glycosyltransferase 2-like" evidence="5">
    <location>
        <begin position="6"/>
        <end position="129"/>
    </location>
</feature>
<dbReference type="AlphaFoldDB" id="A0A1F7X5W1"/>
<name>A0A1F7X5W1_9BACT</name>
<dbReference type="Pfam" id="PF00535">
    <property type="entry name" value="Glycos_transf_2"/>
    <property type="match status" value="1"/>
</dbReference>
<dbReference type="InterPro" id="IPR001173">
    <property type="entry name" value="Glyco_trans_2-like"/>
</dbReference>
<dbReference type="Gene3D" id="3.90.550.10">
    <property type="entry name" value="Spore Coat Polysaccharide Biosynthesis Protein SpsA, Chain A"/>
    <property type="match status" value="1"/>
</dbReference>
<dbReference type="PANTHER" id="PTHR43179:SF12">
    <property type="entry name" value="GALACTOFURANOSYLTRANSFERASE GLFT2"/>
    <property type="match status" value="1"/>
</dbReference>
<dbReference type="PANTHER" id="PTHR43179">
    <property type="entry name" value="RHAMNOSYLTRANSFERASE WBBL"/>
    <property type="match status" value="1"/>
</dbReference>
<gene>
    <name evidence="6" type="ORF">A2Z67_03960</name>
</gene>
<comment type="caution">
    <text evidence="6">The sequence shown here is derived from an EMBL/GenBank/DDBJ whole genome shotgun (WGS) entry which is preliminary data.</text>
</comment>
<evidence type="ECO:0000256" key="4">
    <source>
        <dbReference type="SAM" id="Phobius"/>
    </source>
</evidence>
<evidence type="ECO:0000256" key="2">
    <source>
        <dbReference type="ARBA" id="ARBA00022676"/>
    </source>
</evidence>
<sequence>MLDLAILILNYNTPDLTIKCLKSILESNFNMSYKIWVVDNASTDDSADKITNFISQNSNLNLIKNSDNLGFSKGNNVALKKAYKDAKYTLLLNSDTVVDRDSISNLVNFAKNKNFDIASCKLLGPDNSFQPNAGSLPKPFAVYVWLSGLDDIFRKFIRIESYQERSKSYYLKDREVGWVSGSVMLVNSRVFEKIGFFDEKIFMYGEDVDLCWRAKDKGFKVGWTNSAEILHIGGASSDKPKYVQWLGEFKGLLYLYNKHYNKVAEYLLKLLIYFFVLLRCLAFLILGKKAYAKTYAEVIKNI</sequence>
<reference evidence="6 7" key="1">
    <citation type="journal article" date="2016" name="Nat. Commun.">
        <title>Thousands of microbial genomes shed light on interconnected biogeochemical processes in an aquifer system.</title>
        <authorList>
            <person name="Anantharaman K."/>
            <person name="Brown C.T."/>
            <person name="Hug L.A."/>
            <person name="Sharon I."/>
            <person name="Castelle C.J."/>
            <person name="Probst A.J."/>
            <person name="Thomas B.C."/>
            <person name="Singh A."/>
            <person name="Wilkins M.J."/>
            <person name="Karaoz U."/>
            <person name="Brodie E.L."/>
            <person name="Williams K.H."/>
            <person name="Hubbard S.S."/>
            <person name="Banfield J.F."/>
        </authorList>
    </citation>
    <scope>NUCLEOTIDE SEQUENCE [LARGE SCALE GENOMIC DNA]</scope>
</reference>
<keyword evidence="4" id="KW-0472">Membrane</keyword>
<accession>A0A1F7X5W1</accession>
<dbReference type="InterPro" id="IPR029044">
    <property type="entry name" value="Nucleotide-diphossugar_trans"/>
</dbReference>
<dbReference type="GO" id="GO:0016757">
    <property type="term" value="F:glycosyltransferase activity"/>
    <property type="evidence" value="ECO:0007669"/>
    <property type="project" value="UniProtKB-KW"/>
</dbReference>
<evidence type="ECO:0000313" key="7">
    <source>
        <dbReference type="Proteomes" id="UP000176939"/>
    </source>
</evidence>
<dbReference type="Proteomes" id="UP000176939">
    <property type="component" value="Unassembled WGS sequence"/>
</dbReference>
<proteinExistence type="inferred from homology"/>
<evidence type="ECO:0000256" key="1">
    <source>
        <dbReference type="ARBA" id="ARBA00006739"/>
    </source>
</evidence>
<evidence type="ECO:0000256" key="3">
    <source>
        <dbReference type="ARBA" id="ARBA00022679"/>
    </source>
</evidence>
<protein>
    <recommendedName>
        <fullName evidence="5">Glycosyltransferase 2-like domain-containing protein</fullName>
    </recommendedName>
</protein>
<keyword evidence="2" id="KW-0328">Glycosyltransferase</keyword>
<keyword evidence="4" id="KW-1133">Transmembrane helix</keyword>
<feature type="transmembrane region" description="Helical" evidence="4">
    <location>
        <begin position="266"/>
        <end position="286"/>
    </location>
</feature>
<organism evidence="6 7">
    <name type="scientific">Candidatus Woesebacteria bacterium RBG_13_36_22</name>
    <dbReference type="NCBI Taxonomy" id="1802478"/>
    <lineage>
        <taxon>Bacteria</taxon>
        <taxon>Candidatus Woeseibacteriota</taxon>
    </lineage>
</organism>
<evidence type="ECO:0000259" key="5">
    <source>
        <dbReference type="Pfam" id="PF00535"/>
    </source>
</evidence>
<keyword evidence="3" id="KW-0808">Transferase</keyword>